<evidence type="ECO:0000256" key="1">
    <source>
        <dbReference type="ARBA" id="ARBA00009861"/>
    </source>
</evidence>
<dbReference type="InterPro" id="IPR023213">
    <property type="entry name" value="CAT-like_dom_sf"/>
</dbReference>
<accession>A0A2I0KLF0</accession>
<gene>
    <name evidence="2" type="ORF">CRG98_010916</name>
</gene>
<name>A0A2I0KLF0_PUNGR</name>
<evidence type="ECO:0000313" key="3">
    <source>
        <dbReference type="Proteomes" id="UP000233551"/>
    </source>
</evidence>
<organism evidence="2 3">
    <name type="scientific">Punica granatum</name>
    <name type="common">Pomegranate</name>
    <dbReference type="NCBI Taxonomy" id="22663"/>
    <lineage>
        <taxon>Eukaryota</taxon>
        <taxon>Viridiplantae</taxon>
        <taxon>Streptophyta</taxon>
        <taxon>Embryophyta</taxon>
        <taxon>Tracheophyta</taxon>
        <taxon>Spermatophyta</taxon>
        <taxon>Magnoliopsida</taxon>
        <taxon>eudicotyledons</taxon>
        <taxon>Gunneridae</taxon>
        <taxon>Pentapetalae</taxon>
        <taxon>rosids</taxon>
        <taxon>malvids</taxon>
        <taxon>Myrtales</taxon>
        <taxon>Lythraceae</taxon>
        <taxon>Punica</taxon>
    </lineage>
</organism>
<comment type="caution">
    <text evidence="2">The sequence shown here is derived from an EMBL/GenBank/DDBJ whole genome shotgun (WGS) entry which is preliminary data.</text>
</comment>
<dbReference type="Pfam" id="PF02458">
    <property type="entry name" value="Transferase"/>
    <property type="match status" value="1"/>
</dbReference>
<proteinExistence type="inferred from homology"/>
<dbReference type="GO" id="GO:0016747">
    <property type="term" value="F:acyltransferase activity, transferring groups other than amino-acyl groups"/>
    <property type="evidence" value="ECO:0007669"/>
    <property type="project" value="TreeGrafter"/>
</dbReference>
<dbReference type="PANTHER" id="PTHR31642">
    <property type="entry name" value="TRICHOTHECENE 3-O-ACETYLTRANSFERASE"/>
    <property type="match status" value="1"/>
</dbReference>
<dbReference type="Proteomes" id="UP000233551">
    <property type="component" value="Unassembled WGS sequence"/>
</dbReference>
<evidence type="ECO:0008006" key="4">
    <source>
        <dbReference type="Google" id="ProtNLM"/>
    </source>
</evidence>
<dbReference type="EMBL" id="PGOL01000545">
    <property type="protein sequence ID" value="PKI68636.1"/>
    <property type="molecule type" value="Genomic_DNA"/>
</dbReference>
<evidence type="ECO:0000313" key="2">
    <source>
        <dbReference type="EMBL" id="PKI68636.1"/>
    </source>
</evidence>
<protein>
    <recommendedName>
        <fullName evidence="4">Omega-hydroxypalmitate O-feruloyl transferase-like</fullName>
    </recommendedName>
</protein>
<comment type="similarity">
    <text evidence="1">Belongs to the plant acyltransferase family.</text>
</comment>
<reference evidence="2 3" key="1">
    <citation type="submission" date="2017-11" db="EMBL/GenBank/DDBJ databases">
        <title>De-novo sequencing of pomegranate (Punica granatum L.) genome.</title>
        <authorList>
            <person name="Akparov Z."/>
            <person name="Amiraslanov A."/>
            <person name="Hajiyeva S."/>
            <person name="Abbasov M."/>
            <person name="Kaur K."/>
            <person name="Hamwieh A."/>
            <person name="Solovyev V."/>
            <person name="Salamov A."/>
            <person name="Braich B."/>
            <person name="Kosarev P."/>
            <person name="Mahmoud A."/>
            <person name="Hajiyev E."/>
            <person name="Babayeva S."/>
            <person name="Izzatullayeva V."/>
            <person name="Mammadov A."/>
            <person name="Mammadov A."/>
            <person name="Sharifova S."/>
            <person name="Ojaghi J."/>
            <person name="Eynullazada K."/>
            <person name="Bayramov B."/>
            <person name="Abdulazimova A."/>
            <person name="Shahmuradov I."/>
        </authorList>
    </citation>
    <scope>NUCLEOTIDE SEQUENCE [LARGE SCALE GENOMIC DNA]</scope>
    <source>
        <strain evidence="3">cv. AG2017</strain>
        <tissue evidence="2">Leaf</tissue>
    </source>
</reference>
<dbReference type="STRING" id="22663.A0A2I0KLF0"/>
<dbReference type="AlphaFoldDB" id="A0A2I0KLF0"/>
<dbReference type="PANTHER" id="PTHR31642:SF318">
    <property type="entry name" value="OMEGA-HYDROXYPALMITATE O-FERULOYL TRANSFERASE"/>
    <property type="match status" value="1"/>
</dbReference>
<dbReference type="InterPro" id="IPR050317">
    <property type="entry name" value="Plant_Fungal_Acyltransferase"/>
</dbReference>
<dbReference type="Gene3D" id="3.30.559.10">
    <property type="entry name" value="Chloramphenicol acetyltransferase-like domain"/>
    <property type="match status" value="1"/>
</dbReference>
<sequence>MVDGVSGMNFINSWAETARGLTPSIIPFHGCTRLKIGVPAMPKYPYDDFVEITDLSDMELLYQKEKNISKMLTFDANELAVIKKMAMADERLQTCSMFSALATLVWEAEARPSTWSPRGSPSFRFSSISEPLPKNYFCNLVTTTCCLTTAGELAELPISYTVKHIRKACGLVDGDYVWSRMDYIDLYRPSLTSTGIPVISSWTCLAYGCSNFEWGDPTQFGCRDLSRAFCLLQPEGGKGIAVTLALPESGMNTFQKLINEV</sequence>
<keyword evidence="3" id="KW-1185">Reference proteome</keyword>